<dbReference type="Gene3D" id="3.40.50.720">
    <property type="entry name" value="NAD(P)-binding Rossmann-like Domain"/>
    <property type="match status" value="1"/>
</dbReference>
<evidence type="ECO:0000259" key="3">
    <source>
        <dbReference type="Pfam" id="PF05368"/>
    </source>
</evidence>
<protein>
    <recommendedName>
        <fullName evidence="3">NmrA-like domain-containing protein</fullName>
    </recommendedName>
</protein>
<reference evidence="4 5" key="1">
    <citation type="journal article" date="2023" name="G3 (Bethesda)">
        <title>A chromosome-level genome assembly of Zasmidium syzygii isolated from banana leaves.</title>
        <authorList>
            <person name="van Westerhoven A.C."/>
            <person name="Mehrabi R."/>
            <person name="Talebi R."/>
            <person name="Steentjes M.B.F."/>
            <person name="Corcolon B."/>
            <person name="Chong P.A."/>
            <person name="Kema G.H.J."/>
            <person name="Seidl M.F."/>
        </authorList>
    </citation>
    <scope>NUCLEOTIDE SEQUENCE [LARGE SCALE GENOMIC DNA]</scope>
    <source>
        <strain evidence="4 5">P124</strain>
    </source>
</reference>
<gene>
    <name evidence="4" type="ORF">PRZ48_004310</name>
</gene>
<dbReference type="PANTHER" id="PTHR47706">
    <property type="entry name" value="NMRA-LIKE FAMILY PROTEIN"/>
    <property type="match status" value="1"/>
</dbReference>
<dbReference type="Proteomes" id="UP001305779">
    <property type="component" value="Unassembled WGS sequence"/>
</dbReference>
<evidence type="ECO:0000256" key="2">
    <source>
        <dbReference type="ARBA" id="ARBA00023002"/>
    </source>
</evidence>
<name>A0ABR0EQ73_ZASCE</name>
<proteinExistence type="predicted"/>
<dbReference type="Pfam" id="PF05368">
    <property type="entry name" value="NmrA"/>
    <property type="match status" value="1"/>
</dbReference>
<dbReference type="SUPFAM" id="SSF51735">
    <property type="entry name" value="NAD(P)-binding Rossmann-fold domains"/>
    <property type="match status" value="1"/>
</dbReference>
<evidence type="ECO:0000256" key="1">
    <source>
        <dbReference type="ARBA" id="ARBA00022857"/>
    </source>
</evidence>
<accession>A0ABR0EQ73</accession>
<sequence length="332" mass="37075">MSSSKLRVGLIGASGETGTSIVNGLLEANKFDLIALTRPSSLTKPINKALESRGISLRPFDLTSPQPDLVASLKDLDVLISSLPPHDLLSPIPLITAAKTAGIKRFLPCAYAPVIPPGGIHIIIDQKEKVYQHMKQLRLPFTIVDIGWWFQLCVPRLPSGRSDYVQLTPSQNTIVGEGDTKSALTDLRDIGRYIARIIVDERTLNKYVFVYNELWTQNEMFALTEKLFGEKMERKFVQEGELRAKLEGVGDVVDLPTIATKVPVQYQLSLYVRGDNQPENAKYLGYLLGKDLYPDFEARSFEAYVKEVAGGKAKGIYEGRYEDLKKLFVKNK</sequence>
<dbReference type="InterPro" id="IPR036291">
    <property type="entry name" value="NAD(P)-bd_dom_sf"/>
</dbReference>
<organism evidence="4 5">
    <name type="scientific">Zasmidium cellare</name>
    <name type="common">Wine cellar mold</name>
    <name type="synonym">Racodium cellare</name>
    <dbReference type="NCBI Taxonomy" id="395010"/>
    <lineage>
        <taxon>Eukaryota</taxon>
        <taxon>Fungi</taxon>
        <taxon>Dikarya</taxon>
        <taxon>Ascomycota</taxon>
        <taxon>Pezizomycotina</taxon>
        <taxon>Dothideomycetes</taxon>
        <taxon>Dothideomycetidae</taxon>
        <taxon>Mycosphaerellales</taxon>
        <taxon>Mycosphaerellaceae</taxon>
        <taxon>Zasmidium</taxon>
    </lineage>
</organism>
<feature type="domain" description="NmrA-like" evidence="3">
    <location>
        <begin position="7"/>
        <end position="255"/>
    </location>
</feature>
<dbReference type="InterPro" id="IPR008030">
    <property type="entry name" value="NmrA-like"/>
</dbReference>
<evidence type="ECO:0000313" key="5">
    <source>
        <dbReference type="Proteomes" id="UP001305779"/>
    </source>
</evidence>
<keyword evidence="5" id="KW-1185">Reference proteome</keyword>
<keyword evidence="2" id="KW-0560">Oxidoreductase</keyword>
<dbReference type="EMBL" id="JAXOVC010000003">
    <property type="protein sequence ID" value="KAK4503395.1"/>
    <property type="molecule type" value="Genomic_DNA"/>
</dbReference>
<dbReference type="Gene3D" id="3.90.25.10">
    <property type="entry name" value="UDP-galactose 4-epimerase, domain 1"/>
    <property type="match status" value="1"/>
</dbReference>
<keyword evidence="1" id="KW-0521">NADP</keyword>
<comment type="caution">
    <text evidence="4">The sequence shown here is derived from an EMBL/GenBank/DDBJ whole genome shotgun (WGS) entry which is preliminary data.</text>
</comment>
<dbReference type="InterPro" id="IPR051609">
    <property type="entry name" value="NmrA/Isoflavone_reductase-like"/>
</dbReference>
<dbReference type="PANTHER" id="PTHR47706:SF9">
    <property type="entry name" value="NMRA-LIKE DOMAIN-CONTAINING PROTEIN-RELATED"/>
    <property type="match status" value="1"/>
</dbReference>
<evidence type="ECO:0000313" key="4">
    <source>
        <dbReference type="EMBL" id="KAK4503395.1"/>
    </source>
</evidence>